<reference evidence="1 2" key="1">
    <citation type="journal article" date="2001" name="Nature">
        <title>Initial sequencing and analysis of the human genome.</title>
        <authorList>
            <consortium name="International Human Genome Sequencing Consortium"/>
            <person name="Lander E.S."/>
            <person name="Linton L.M."/>
            <person name="Birren B."/>
            <person name="Nusbaum C."/>
            <person name="Zody M.C."/>
            <person name="Baldwin J."/>
            <person name="Devon K."/>
            <person name="Dewar K."/>
            <person name="Doyle M."/>
            <person name="FitzHugh W."/>
            <person name="Funke R."/>
            <person name="Gage D."/>
            <person name="Harris K."/>
            <person name="Heaford A."/>
            <person name="Howland J."/>
            <person name="Kann L."/>
            <person name="Lehoczky J."/>
            <person name="LeVine R."/>
            <person name="McEwan P."/>
            <person name="McKernan K."/>
            <person name="Meldrim J."/>
            <person name="Mesirov J.P."/>
            <person name="Miranda C."/>
            <person name="Morris W."/>
            <person name="Naylor J."/>
            <person name="Raymond C."/>
            <person name="Rosetti M."/>
            <person name="Santos R."/>
            <person name="Sheridan A."/>
            <person name="Sougnez C."/>
            <person name="Stange-Thomann N."/>
            <person name="Stojanovic N."/>
            <person name="Subramanian A."/>
            <person name="Wyman D."/>
            <person name="Rogers J."/>
            <person name="Sulston J."/>
            <person name="Ainscough R."/>
            <person name="Beck S."/>
            <person name="Bentley D."/>
            <person name="Burton J."/>
            <person name="Clee C."/>
            <person name="Carter N."/>
            <person name="Coulson A."/>
            <person name="Deadman R."/>
            <person name="Deloukas P."/>
            <person name="Dunham A."/>
            <person name="Dunham I."/>
            <person name="Durbin R."/>
            <person name="French L."/>
            <person name="Grafham D."/>
            <person name="Gregory S."/>
            <person name="Hubbard T."/>
            <person name="Humphray S."/>
            <person name="Hunt A."/>
            <person name="Jones M."/>
            <person name="Lloyd C."/>
            <person name="McMurray A."/>
            <person name="Matthews L."/>
            <person name="Mercer S."/>
            <person name="Milne S."/>
            <person name="Mullikin J.C."/>
            <person name="Mungall A."/>
            <person name="Plumb R."/>
            <person name="Ross M."/>
            <person name="Shownkeen R."/>
            <person name="Sims S."/>
            <person name="Waterston R.H."/>
            <person name="Wilson R.K."/>
            <person name="Hillier L.W."/>
            <person name="McPherson J.D."/>
            <person name="Marra M.A."/>
            <person name="Mardis E.R."/>
            <person name="Fulton L.A."/>
            <person name="Chinwalla A.T."/>
            <person name="Pepin K.H."/>
            <person name="Gish W.R."/>
            <person name="Chissoe S.L."/>
            <person name="Wendl M.C."/>
            <person name="Delehaunty K.D."/>
            <person name="Miner T.L."/>
            <person name="Delehaunty A."/>
            <person name="Kramer J.B."/>
            <person name="Cook L.L."/>
            <person name="Fulton R.S."/>
            <person name="Johnson D.L."/>
            <person name="Minx P.J."/>
            <person name="Clifton S.W."/>
            <person name="Hawkins T."/>
            <person name="Branscomb E."/>
            <person name="Predki P."/>
            <person name="Richardson P."/>
            <person name="Wenning S."/>
            <person name="Slezak T."/>
            <person name="Doggett N."/>
            <person name="Cheng J.F."/>
            <person name="Olsen A."/>
            <person name="Lucas S."/>
            <person name="Elkin C."/>
            <person name="Uberbacher E."/>
            <person name="Frazier M."/>
            <person name="Gibbs R.A."/>
            <person name="Muzny D.M."/>
            <person name="Scherer S.E."/>
            <person name="Bouck J.B."/>
            <person name="Sodergren E.J."/>
            <person name="Worley K.C."/>
            <person name="Rives C.M."/>
            <person name="Gorrell J.H."/>
            <person name="Metzker M.L."/>
            <person name="Naylor S.L."/>
            <person name="Kucherlapati R.S."/>
            <person name="Nelson D.L."/>
            <person name="Weinstock G.M."/>
            <person name="Sakaki Y."/>
            <person name="Fujiyama A."/>
            <person name="Hattori M."/>
            <person name="Yada T."/>
            <person name="Toyoda A."/>
            <person name="Itoh T."/>
            <person name="Kawagoe C."/>
            <person name="Watanabe H."/>
            <person name="Totoki Y."/>
            <person name="Taylor T."/>
            <person name="Weissenbach J."/>
            <person name="Heilig R."/>
            <person name="Saurin W."/>
            <person name="Artiguenave F."/>
            <person name="Brottier P."/>
            <person name="Bruls T."/>
            <person name="Pelletier E."/>
            <person name="Robert C."/>
            <person name="Wincker P."/>
            <person name="Smith D.R."/>
            <person name="Doucette-Stamm L."/>
            <person name="Rubenfield M."/>
            <person name="Weinstock K."/>
            <person name="Lee H.M."/>
            <person name="Dubois J."/>
            <person name="Rosenthal A."/>
            <person name="Platzer M."/>
            <person name="Nyakatura G."/>
            <person name="Taudien S."/>
            <person name="Rump A."/>
            <person name="Yang H."/>
            <person name="Yu J."/>
            <person name="Wang J."/>
            <person name="Huang G."/>
            <person name="Gu J."/>
            <person name="Hood L."/>
            <person name="Rowen L."/>
            <person name="Madan A."/>
            <person name="Qin S."/>
            <person name="Davis R.W."/>
            <person name="Federspiel N.A."/>
            <person name="Abola A.P."/>
            <person name="Proctor M.J."/>
            <person name="Myers R.M."/>
            <person name="Schmutz J."/>
            <person name="Dickson M."/>
            <person name="Grimwood J."/>
            <person name="Cox D.R."/>
            <person name="Olson M.V."/>
            <person name="Kaul R."/>
            <person name="Raymond C."/>
            <person name="Shimizu N."/>
            <person name="Kawasaki K."/>
            <person name="Minoshima S."/>
            <person name="Evans G.A."/>
            <person name="Athanasiou M."/>
            <person name="Schultz R."/>
            <person name="Roe B.A."/>
            <person name="Chen F."/>
            <person name="Pan H."/>
            <person name="Ramser J."/>
            <person name="Lehrach H."/>
            <person name="Reinhardt R."/>
            <person name="McCombie W.R."/>
            <person name="de la Bastide M."/>
            <person name="Dedhia N."/>
            <person name="Blocker H."/>
            <person name="Hornischer K."/>
            <person name="Nordsiek G."/>
            <person name="Agarwala R."/>
            <person name="Aravind L."/>
            <person name="Bailey J.A."/>
            <person name="Bateman A."/>
            <person name="Batzoglou S."/>
            <person name="Birney E."/>
            <person name="Bork P."/>
            <person name="Brown D.G."/>
            <person name="Burge C.B."/>
            <person name="Cerutti L."/>
            <person name="Chen H.C."/>
            <person name="Church D."/>
            <person name="Clamp M."/>
            <person name="Copley R.R."/>
            <person name="Doerks T."/>
            <person name="Eddy S.R."/>
            <person name="Eichler E.E."/>
            <person name="Furey T.S."/>
            <person name="Galagan J."/>
            <person name="Gilbert J.G."/>
            <person name="Harmon C."/>
            <person name="Hayashizaki Y."/>
            <person name="Haussler D."/>
            <person name="Hermjakob H."/>
            <person name="Hokamp K."/>
            <person name="Jang W."/>
            <person name="Johnson L.S."/>
            <person name="Jones T.A."/>
            <person name="Kasif S."/>
            <person name="Kaspryzk A."/>
            <person name="Kennedy S."/>
            <person name="Kent W.J."/>
            <person name="Kitts P."/>
            <person name="Koonin E.V."/>
            <person name="Korf I."/>
            <person name="Kulp D."/>
            <person name="Lancet D."/>
            <person name="Lowe T.M."/>
            <person name="McLysaght A."/>
            <person name="Mikkelsen T."/>
            <person name="Moran J.V."/>
            <person name="Mulder N."/>
            <person name="Pollara V.J."/>
            <person name="Ponting C.P."/>
            <person name="Schuler G."/>
            <person name="Schultz J."/>
            <person name="Slater G."/>
            <person name="Smit A.F."/>
            <person name="Stupka E."/>
            <person name="Szustakowski J."/>
            <person name="Thierry-Mieg D."/>
            <person name="Thierry-Mieg J."/>
            <person name="Wagner L."/>
            <person name="Wallis J."/>
            <person name="Wheeler R."/>
            <person name="Williams A."/>
            <person name="Wolf Y.I."/>
            <person name="Wolfe K.H."/>
            <person name="Yang S.P."/>
            <person name="Yeh R.F."/>
            <person name="Collins F."/>
            <person name="Guyer M.S."/>
            <person name="Peterson J."/>
            <person name="Felsenfeld A."/>
            <person name="Wetterstrand K.A."/>
            <person name="Patrinos A."/>
            <person name="Morgan M.J."/>
            <person name="de Jong P."/>
            <person name="Catanese J.J."/>
            <person name="Osoegawa K."/>
            <person name="Shizuya H."/>
            <person name="Choi S."/>
            <person name="Chen Y.J."/>
        </authorList>
    </citation>
    <scope>NUCLEOTIDE SEQUENCE [LARGE SCALE GENOMIC DNA]</scope>
</reference>
<dbReference type="EMBL" id="AL139413">
    <property type="status" value="NOT_ANNOTATED_CDS"/>
    <property type="molecule type" value="Genomic_DNA"/>
</dbReference>
<gene>
    <name evidence="1" type="primary">RPE65</name>
</gene>
<evidence type="ECO:0000313" key="2">
    <source>
        <dbReference type="Proteomes" id="UP000005640"/>
    </source>
</evidence>
<reference evidence="1" key="5">
    <citation type="submission" date="2025-09" db="UniProtKB">
        <authorList>
            <consortium name="Ensembl"/>
        </authorList>
    </citation>
    <scope>IDENTIFICATION</scope>
</reference>
<dbReference type="GeneTree" id="ENSGT00950000182913"/>
<dbReference type="HGNC" id="HGNC:10294">
    <property type="gene designation" value="RPE65"/>
</dbReference>
<keyword evidence="2" id="KW-1185">Reference proteome</keyword>
<evidence type="ECO:0000313" key="1">
    <source>
        <dbReference type="Ensembl" id="ENSP00000519236.1"/>
    </source>
</evidence>
<proteinExistence type="evidence at protein level"/>
<keyword evidence="3 4" id="KW-1267">Proteomics identification</keyword>
<sequence length="42" mass="4509">MSIQVEHPAGGYKKLFETVEELSSPLTAHVTGSSALMLTYGQ</sequence>
<reference evidence="1 2" key="2">
    <citation type="journal article" date="2004" name="Nature">
        <title>Finishing the euchromatic sequence of the human genome.</title>
        <authorList>
            <consortium name="International Human Genome Sequencing Consortium"/>
        </authorList>
    </citation>
    <scope>NUCLEOTIDE SEQUENCE [LARGE SCALE GENOMIC DNA]</scope>
</reference>
<accession>A0AAQ5BH62</accession>
<evidence type="ECO:0007829" key="3">
    <source>
        <dbReference type="PeptideAtlas" id="A0AAQ5BH62"/>
    </source>
</evidence>
<dbReference type="Proteomes" id="UP000005640">
    <property type="component" value="Chromosome 1"/>
</dbReference>
<evidence type="ECO:0007829" key="4">
    <source>
        <dbReference type="ProteomicsDB" id="A0AAQ5BH62"/>
    </source>
</evidence>
<dbReference type="Ensembl" id="ENST00000713939.1">
    <property type="protein sequence ID" value="ENSP00000519236.1"/>
    <property type="gene ID" value="ENSG00000116745.8"/>
</dbReference>
<dbReference type="EMBL" id="KF454958">
    <property type="status" value="NOT_ANNOTATED_CDS"/>
    <property type="molecule type" value="Genomic_DNA"/>
</dbReference>
<reference evidence="1" key="4">
    <citation type="submission" date="2025-08" db="UniProtKB">
        <authorList>
            <consortium name="Ensembl"/>
        </authorList>
    </citation>
    <scope>IDENTIFICATION</scope>
</reference>
<dbReference type="OpenTargets" id="ENSG00000116745"/>
<organism evidence="1 2">
    <name type="scientific">Homo sapiens</name>
    <name type="common">Human</name>
    <dbReference type="NCBI Taxonomy" id="9606"/>
    <lineage>
        <taxon>Eukaryota</taxon>
        <taxon>Metazoa</taxon>
        <taxon>Chordata</taxon>
        <taxon>Craniata</taxon>
        <taxon>Vertebrata</taxon>
        <taxon>Euteleostomi</taxon>
        <taxon>Mammalia</taxon>
        <taxon>Eutheria</taxon>
        <taxon>Euarchontoglires</taxon>
        <taxon>Primates</taxon>
        <taxon>Haplorrhini</taxon>
        <taxon>Catarrhini</taxon>
        <taxon>Hominidae</taxon>
        <taxon>Homo</taxon>
    </lineage>
</organism>
<protein>
    <submittedName>
        <fullName evidence="1">Retinoid isomerohydrolase RPE65</fullName>
    </submittedName>
</protein>
<dbReference type="AlphaFoldDB" id="A0AAQ5BH62"/>
<reference evidence="1 2" key="3">
    <citation type="journal article" date="2006" name="Nature">
        <title>The DNA sequence and biological annotation of human chromosome 1.</title>
        <authorList>
            <person name="Gregory S.G."/>
            <person name="Barlow K.F."/>
            <person name="McLay K.E."/>
            <person name="Kaul R."/>
            <person name="Swarbreck D."/>
            <person name="Dunham A."/>
            <person name="Scott C.E."/>
            <person name="Howe K.L."/>
            <person name="Woodfine K."/>
            <person name="Spencer C.C."/>
            <person name="Jones M.C."/>
            <person name="Gillson C."/>
            <person name="Searle S."/>
            <person name="Zhou Y."/>
            <person name="Kokocinski F."/>
            <person name="McDonald L."/>
            <person name="Evans R."/>
            <person name="Phillips K."/>
            <person name="Atkinson A."/>
            <person name="Cooper R."/>
            <person name="Jones C."/>
            <person name="Hall R.E."/>
            <person name="Andrews T.D."/>
            <person name="Lloyd C."/>
            <person name="Ainscough R."/>
            <person name="Almeida J.P."/>
            <person name="Ambrose K.D."/>
            <person name="Anderson F."/>
            <person name="Andrew R.W."/>
            <person name="Ashwell R.I."/>
            <person name="Aubin K."/>
            <person name="Babbage A.K."/>
            <person name="Bagguley C.L."/>
            <person name="Bailey J."/>
            <person name="Beasley H."/>
            <person name="Bethel G."/>
            <person name="Bird C.P."/>
            <person name="Bray-Allen S."/>
            <person name="Brown J.Y."/>
            <person name="Brown A.J."/>
            <person name="Buckley D."/>
            <person name="Burton J."/>
            <person name="Bye J."/>
            <person name="Carder C."/>
            <person name="Chapman J.C."/>
            <person name="Clark S.Y."/>
            <person name="Clarke G."/>
            <person name="Clee C."/>
            <person name="Cobley V."/>
            <person name="Collier R.E."/>
            <person name="Corby N."/>
            <person name="Coville G.J."/>
            <person name="Davies J."/>
            <person name="Deadman R."/>
            <person name="Dunn M."/>
            <person name="Earthrowl M."/>
            <person name="Ellington A.G."/>
            <person name="Errington H."/>
            <person name="Frankish A."/>
            <person name="Frankland J."/>
            <person name="French L."/>
            <person name="Garner P."/>
            <person name="Garnett J."/>
            <person name="Gay L."/>
            <person name="Ghori M.R."/>
            <person name="Gibson R."/>
            <person name="Gilby L.M."/>
            <person name="Gillett W."/>
            <person name="Glithero R.J."/>
            <person name="Grafham D.V."/>
            <person name="Griffiths C."/>
            <person name="Griffiths-Jones S."/>
            <person name="Grocock R."/>
            <person name="Hammond S."/>
            <person name="Harrison E.S."/>
            <person name="Hart E."/>
            <person name="Haugen E."/>
            <person name="Heath P.D."/>
            <person name="Holmes S."/>
            <person name="Holt K."/>
            <person name="Howden P.J."/>
            <person name="Hunt A.R."/>
            <person name="Hunt S.E."/>
            <person name="Hunter G."/>
            <person name="Isherwood J."/>
            <person name="James R."/>
            <person name="Johnson C."/>
            <person name="Johnson D."/>
            <person name="Joy A."/>
            <person name="Kay M."/>
            <person name="Kershaw J.K."/>
            <person name="Kibukawa M."/>
            <person name="Kimberley A.M."/>
            <person name="King A."/>
            <person name="Knights A.J."/>
            <person name="Lad H."/>
            <person name="Laird G."/>
            <person name="Lawlor S."/>
            <person name="Leongamornlert D.A."/>
            <person name="Lloyd D.M."/>
            <person name="Loveland J."/>
            <person name="Lovell J."/>
            <person name="Lush M.J."/>
            <person name="Lyne R."/>
            <person name="Martin S."/>
            <person name="Mashreghi-Mohammadi M."/>
            <person name="Matthews L."/>
            <person name="Matthews N.S."/>
            <person name="McLaren S."/>
            <person name="Milne S."/>
            <person name="Mistry S."/>
            <person name="Moore M.J."/>
            <person name="Nickerson T."/>
            <person name="O'Dell C.N."/>
            <person name="Oliver K."/>
            <person name="Palmeiri A."/>
            <person name="Palmer S.A."/>
            <person name="Parker A."/>
            <person name="Patel D."/>
            <person name="Pearce A.V."/>
            <person name="Peck A.I."/>
            <person name="Pelan S."/>
            <person name="Phelps K."/>
            <person name="Phillimore B.J."/>
            <person name="Plumb R."/>
            <person name="Rajan J."/>
            <person name="Raymond C."/>
            <person name="Rouse G."/>
            <person name="Saenphimmachak C."/>
            <person name="Sehra H.K."/>
            <person name="Sheridan E."/>
            <person name="Shownkeen R."/>
            <person name="Sims S."/>
            <person name="Skuce C.D."/>
            <person name="Smith M."/>
            <person name="Steward C."/>
            <person name="Subramanian S."/>
            <person name="Sycamore N."/>
            <person name="Tracey A."/>
            <person name="Tromans A."/>
            <person name="Van Helmond Z."/>
            <person name="Wall M."/>
            <person name="Wallis J.M."/>
            <person name="White S."/>
            <person name="Whitehead S.L."/>
            <person name="Wilkinson J.E."/>
            <person name="Willey D.L."/>
            <person name="Williams H."/>
            <person name="Wilming L."/>
            <person name="Wray P.W."/>
            <person name="Wu Z."/>
            <person name="Coulson A."/>
            <person name="Vaudin M."/>
            <person name="Sulston J.E."/>
            <person name="Durbin R."/>
            <person name="Hubbard T."/>
            <person name="Wooster R."/>
            <person name="Dunham I."/>
            <person name="Carter N.P."/>
            <person name="McVean G."/>
            <person name="Ross M.T."/>
            <person name="Harrow J."/>
            <person name="Olson M.V."/>
            <person name="Beck S."/>
            <person name="Rogers J."/>
            <person name="Bentley D.R."/>
            <person name="Banerjee R."/>
            <person name="Bryant S.P."/>
            <person name="Burford D.C."/>
            <person name="Burrill W.D."/>
            <person name="Clegg S.M."/>
            <person name="Dhami P."/>
            <person name="Dovey O."/>
            <person name="Faulkner L.M."/>
            <person name="Gribble S.M."/>
            <person name="Langford C.F."/>
            <person name="Pandian R.D."/>
            <person name="Porter K.M."/>
            <person name="Prigmore E."/>
        </authorList>
    </citation>
    <scope>NUCLEOTIDE SEQUENCE [LARGE SCALE GENOMIC DNA]</scope>
</reference>
<name>A0AAQ5BH62_HUMAN</name>